<feature type="chain" id="PRO_5044835554" evidence="2">
    <location>
        <begin position="26"/>
        <end position="123"/>
    </location>
</feature>
<organism evidence="3 4">
    <name type="scientific">Heterodera schachtii</name>
    <name type="common">Sugarbeet cyst nematode worm</name>
    <name type="synonym">Tylenchus schachtii</name>
    <dbReference type="NCBI Taxonomy" id="97005"/>
    <lineage>
        <taxon>Eukaryota</taxon>
        <taxon>Metazoa</taxon>
        <taxon>Ecdysozoa</taxon>
        <taxon>Nematoda</taxon>
        <taxon>Chromadorea</taxon>
        <taxon>Rhabditida</taxon>
        <taxon>Tylenchina</taxon>
        <taxon>Tylenchomorpha</taxon>
        <taxon>Tylenchoidea</taxon>
        <taxon>Heteroderidae</taxon>
        <taxon>Heteroderinae</taxon>
        <taxon>Heterodera</taxon>
    </lineage>
</organism>
<keyword evidence="4" id="KW-1185">Reference proteome</keyword>
<feature type="region of interest" description="Disordered" evidence="1">
    <location>
        <begin position="27"/>
        <end position="123"/>
    </location>
</feature>
<protein>
    <submittedName>
        <fullName evidence="3">Uncharacterized protein</fullName>
    </submittedName>
</protein>
<sequence>MRSKFAFFVIFSTIFLLFLLDETLAGGRTSSKHKSDKSESSETKRGRKQPTQIGMGVLEEPFDKLHNASLSGQRESRRFTSKTGSISKEWQRQSDIYDPKDNGSRKSAKGQRGGTSTNCCTIL</sequence>
<feature type="compositionally biased region" description="Basic and acidic residues" evidence="1">
    <location>
        <begin position="89"/>
        <end position="104"/>
    </location>
</feature>
<comment type="caution">
    <text evidence="3">The sequence shown here is derived from an EMBL/GenBank/DDBJ whole genome shotgun (WGS) entry which is preliminary data.</text>
</comment>
<evidence type="ECO:0000256" key="1">
    <source>
        <dbReference type="SAM" id="MobiDB-lite"/>
    </source>
</evidence>
<dbReference type="EMBL" id="JBICCN010000277">
    <property type="protein sequence ID" value="KAL3081183.1"/>
    <property type="molecule type" value="Genomic_DNA"/>
</dbReference>
<accession>A0ABD2J4X2</accession>
<dbReference type="Proteomes" id="UP001620645">
    <property type="component" value="Unassembled WGS sequence"/>
</dbReference>
<gene>
    <name evidence="3" type="ORF">niasHS_013875</name>
</gene>
<name>A0ABD2J4X2_HETSC</name>
<feature type="signal peptide" evidence="2">
    <location>
        <begin position="1"/>
        <end position="25"/>
    </location>
</feature>
<evidence type="ECO:0000256" key="2">
    <source>
        <dbReference type="SAM" id="SignalP"/>
    </source>
</evidence>
<dbReference type="AlphaFoldDB" id="A0ABD2J4X2"/>
<feature type="compositionally biased region" description="Polar residues" evidence="1">
    <location>
        <begin position="114"/>
        <end position="123"/>
    </location>
</feature>
<evidence type="ECO:0000313" key="3">
    <source>
        <dbReference type="EMBL" id="KAL3081183.1"/>
    </source>
</evidence>
<evidence type="ECO:0000313" key="4">
    <source>
        <dbReference type="Proteomes" id="UP001620645"/>
    </source>
</evidence>
<reference evidence="3 4" key="1">
    <citation type="submission" date="2024-10" db="EMBL/GenBank/DDBJ databases">
        <authorList>
            <person name="Kim D."/>
        </authorList>
    </citation>
    <scope>NUCLEOTIDE SEQUENCE [LARGE SCALE GENOMIC DNA]</scope>
    <source>
        <strain evidence="3">Taebaek</strain>
    </source>
</reference>
<keyword evidence="2" id="KW-0732">Signal</keyword>
<proteinExistence type="predicted"/>